<proteinExistence type="predicted"/>
<name>A0A6J5TIU7_PRUAR</name>
<accession>A0A6J5TIU7</accession>
<reference evidence="1 2" key="1">
    <citation type="submission" date="2020-05" db="EMBL/GenBank/DDBJ databases">
        <authorList>
            <person name="Campoy J."/>
            <person name="Schneeberger K."/>
            <person name="Spophaly S."/>
        </authorList>
    </citation>
    <scope>NUCLEOTIDE SEQUENCE [LARGE SCALE GENOMIC DNA]</scope>
    <source>
        <strain evidence="1">PruArmRojPasFocal</strain>
    </source>
</reference>
<protein>
    <submittedName>
        <fullName evidence="1">Uncharacterized protein</fullName>
    </submittedName>
</protein>
<organism evidence="1 2">
    <name type="scientific">Prunus armeniaca</name>
    <name type="common">Apricot</name>
    <name type="synonym">Armeniaca vulgaris</name>
    <dbReference type="NCBI Taxonomy" id="36596"/>
    <lineage>
        <taxon>Eukaryota</taxon>
        <taxon>Viridiplantae</taxon>
        <taxon>Streptophyta</taxon>
        <taxon>Embryophyta</taxon>
        <taxon>Tracheophyta</taxon>
        <taxon>Spermatophyta</taxon>
        <taxon>Magnoliopsida</taxon>
        <taxon>eudicotyledons</taxon>
        <taxon>Gunneridae</taxon>
        <taxon>Pentapetalae</taxon>
        <taxon>rosids</taxon>
        <taxon>fabids</taxon>
        <taxon>Rosales</taxon>
        <taxon>Rosaceae</taxon>
        <taxon>Amygdaloideae</taxon>
        <taxon>Amygdaleae</taxon>
        <taxon>Prunus</taxon>
    </lineage>
</organism>
<evidence type="ECO:0000313" key="2">
    <source>
        <dbReference type="Proteomes" id="UP000507222"/>
    </source>
</evidence>
<gene>
    <name evidence="1" type="ORF">CURHAP_LOCUS2923</name>
</gene>
<sequence>MDETLSVFIPMERREALGRPNPMRSHLGVIGFRTPGGSPAVNLPRHSTAVNLPSQQSIELLIKEYINMSC</sequence>
<dbReference type="Proteomes" id="UP000507222">
    <property type="component" value="Unassembled WGS sequence"/>
</dbReference>
<evidence type="ECO:0000313" key="1">
    <source>
        <dbReference type="EMBL" id="CAB4263157.1"/>
    </source>
</evidence>
<dbReference type="EMBL" id="CAEKDK010000001">
    <property type="protein sequence ID" value="CAB4263157.1"/>
    <property type="molecule type" value="Genomic_DNA"/>
</dbReference>
<dbReference type="AlphaFoldDB" id="A0A6J5TIU7"/>